<dbReference type="SUPFAM" id="SSF55874">
    <property type="entry name" value="ATPase domain of HSP90 chaperone/DNA topoisomerase II/histidine kinase"/>
    <property type="match status" value="1"/>
</dbReference>
<evidence type="ECO:0000256" key="10">
    <source>
        <dbReference type="ARBA" id="ARBA00023136"/>
    </source>
</evidence>
<evidence type="ECO:0000256" key="3">
    <source>
        <dbReference type="ARBA" id="ARBA00012438"/>
    </source>
</evidence>
<evidence type="ECO:0000256" key="2">
    <source>
        <dbReference type="ARBA" id="ARBA00004141"/>
    </source>
</evidence>
<dbReference type="InterPro" id="IPR004358">
    <property type="entry name" value="Sig_transdc_His_kin-like_C"/>
</dbReference>
<keyword evidence="8 11" id="KW-1133">Transmembrane helix</keyword>
<dbReference type="InterPro" id="IPR003594">
    <property type="entry name" value="HATPase_dom"/>
</dbReference>
<dbReference type="Proteomes" id="UP000249135">
    <property type="component" value="Unassembled WGS sequence"/>
</dbReference>
<evidence type="ECO:0000256" key="6">
    <source>
        <dbReference type="ARBA" id="ARBA00022692"/>
    </source>
</evidence>
<proteinExistence type="predicted"/>
<evidence type="ECO:0000256" key="8">
    <source>
        <dbReference type="ARBA" id="ARBA00022989"/>
    </source>
</evidence>
<dbReference type="EMBL" id="QFPP01000067">
    <property type="protein sequence ID" value="PZQ75988.1"/>
    <property type="molecule type" value="Genomic_DNA"/>
</dbReference>
<comment type="catalytic activity">
    <reaction evidence="1">
        <text>ATP + protein L-histidine = ADP + protein N-phospho-L-histidine.</text>
        <dbReference type="EC" id="2.7.13.3"/>
    </reaction>
</comment>
<dbReference type="PROSITE" id="PS50885">
    <property type="entry name" value="HAMP"/>
    <property type="match status" value="1"/>
</dbReference>
<evidence type="ECO:0000256" key="4">
    <source>
        <dbReference type="ARBA" id="ARBA00022553"/>
    </source>
</evidence>
<dbReference type="InterPro" id="IPR050428">
    <property type="entry name" value="TCS_sensor_his_kinase"/>
</dbReference>
<evidence type="ECO:0000256" key="1">
    <source>
        <dbReference type="ARBA" id="ARBA00000085"/>
    </source>
</evidence>
<evidence type="ECO:0000256" key="7">
    <source>
        <dbReference type="ARBA" id="ARBA00022777"/>
    </source>
</evidence>
<reference evidence="14 15" key="1">
    <citation type="submission" date="2017-08" db="EMBL/GenBank/DDBJ databases">
        <title>Infants hospitalized years apart are colonized by the same room-sourced microbial strains.</title>
        <authorList>
            <person name="Brooks B."/>
            <person name="Olm M.R."/>
            <person name="Firek B.A."/>
            <person name="Baker R."/>
            <person name="Thomas B.C."/>
            <person name="Morowitz M.J."/>
            <person name="Banfield J.F."/>
        </authorList>
    </citation>
    <scope>NUCLEOTIDE SEQUENCE [LARGE SCALE GENOMIC DNA]</scope>
    <source>
        <strain evidence="14">S2_005_003_R2_41</strain>
    </source>
</reference>
<evidence type="ECO:0000313" key="14">
    <source>
        <dbReference type="EMBL" id="PZQ75988.1"/>
    </source>
</evidence>
<feature type="transmembrane region" description="Helical" evidence="11">
    <location>
        <begin position="159"/>
        <end position="178"/>
    </location>
</feature>
<feature type="domain" description="Histidine kinase" evidence="12">
    <location>
        <begin position="238"/>
        <end position="457"/>
    </location>
</feature>
<dbReference type="AlphaFoldDB" id="A0A2W5QFG8"/>
<comment type="subcellular location">
    <subcellularLocation>
        <location evidence="2">Membrane</location>
        <topology evidence="2">Multi-pass membrane protein</topology>
    </subcellularLocation>
</comment>
<feature type="domain" description="HAMP" evidence="13">
    <location>
        <begin position="182"/>
        <end position="230"/>
    </location>
</feature>
<evidence type="ECO:0000256" key="9">
    <source>
        <dbReference type="ARBA" id="ARBA00023012"/>
    </source>
</evidence>
<evidence type="ECO:0000259" key="13">
    <source>
        <dbReference type="PROSITE" id="PS50885"/>
    </source>
</evidence>
<keyword evidence="4" id="KW-0597">Phosphoprotein</keyword>
<dbReference type="Pfam" id="PF00512">
    <property type="entry name" value="HisKA"/>
    <property type="match status" value="1"/>
</dbReference>
<evidence type="ECO:0000259" key="12">
    <source>
        <dbReference type="PROSITE" id="PS50109"/>
    </source>
</evidence>
<dbReference type="SMART" id="SM00387">
    <property type="entry name" value="HATPase_c"/>
    <property type="match status" value="1"/>
</dbReference>
<dbReference type="Pfam" id="PF02518">
    <property type="entry name" value="HATPase_c"/>
    <property type="match status" value="1"/>
</dbReference>
<dbReference type="PROSITE" id="PS50109">
    <property type="entry name" value="HIS_KIN"/>
    <property type="match status" value="1"/>
</dbReference>
<evidence type="ECO:0000256" key="11">
    <source>
        <dbReference type="SAM" id="Phobius"/>
    </source>
</evidence>
<gene>
    <name evidence="14" type="ORF">DI563_08185</name>
</gene>
<dbReference type="InterPro" id="IPR036890">
    <property type="entry name" value="HATPase_C_sf"/>
</dbReference>
<keyword evidence="5" id="KW-0808">Transferase</keyword>
<dbReference type="InterPro" id="IPR005467">
    <property type="entry name" value="His_kinase_dom"/>
</dbReference>
<organism evidence="14 15">
    <name type="scientific">Variovorax paradoxus</name>
    <dbReference type="NCBI Taxonomy" id="34073"/>
    <lineage>
        <taxon>Bacteria</taxon>
        <taxon>Pseudomonadati</taxon>
        <taxon>Pseudomonadota</taxon>
        <taxon>Betaproteobacteria</taxon>
        <taxon>Burkholderiales</taxon>
        <taxon>Comamonadaceae</taxon>
        <taxon>Variovorax</taxon>
    </lineage>
</organism>
<sequence>MSAAQRRPPSLRRRLLVWLVLLHLLAIVATAWASYAIYDRVIEGLRDDQMRTLAESYAGHRVAPSLPTLPAGALRQHGALAVQLWQADGRALLAASAAVPVPLQAAAGFADVPAGPGGGERWRVYAAPAGPAADGLRVQVLQSEAWRHQRSVQRALIEGLPIALLLPAALVLLWVIVWSASRALRAVAAEVAAQDEDSVDGLPPERVPEEIAPLVGAFNSLLGRLRDALATQRRLVQDAAHELRTPVTAIALQVENLRAHMPPGEAQERFALLEAGVARTRHLLEQLLRLSRQEAAGRGAAPDAQHVLLAPLLGEAIAQFADRADQRRVDLGLVADPALADFALDGRPQDLRSLFDNLIDNALRHTAPGSTVDVRLHRVDGCVAVDVVDDGPGIDEAVIGRVFDRFFRAPGAAPGGSGLGLAIAKAAAARHGLRIELRNRGPEDGGRGLVARVRCPG</sequence>
<dbReference type="SUPFAM" id="SSF47384">
    <property type="entry name" value="Homodimeric domain of signal transducing histidine kinase"/>
    <property type="match status" value="1"/>
</dbReference>
<protein>
    <recommendedName>
        <fullName evidence="3">histidine kinase</fullName>
        <ecNumber evidence="3">2.7.13.3</ecNumber>
    </recommendedName>
</protein>
<keyword evidence="9" id="KW-0902">Two-component regulatory system</keyword>
<dbReference type="CDD" id="cd00082">
    <property type="entry name" value="HisKA"/>
    <property type="match status" value="1"/>
</dbReference>
<comment type="caution">
    <text evidence="14">The sequence shown here is derived from an EMBL/GenBank/DDBJ whole genome shotgun (WGS) entry which is preliminary data.</text>
</comment>
<dbReference type="GO" id="GO:0000155">
    <property type="term" value="F:phosphorelay sensor kinase activity"/>
    <property type="evidence" value="ECO:0007669"/>
    <property type="project" value="InterPro"/>
</dbReference>
<dbReference type="InterPro" id="IPR003660">
    <property type="entry name" value="HAMP_dom"/>
</dbReference>
<name>A0A2W5QFG8_VARPD</name>
<dbReference type="Gene3D" id="3.30.565.10">
    <property type="entry name" value="Histidine kinase-like ATPase, C-terminal domain"/>
    <property type="match status" value="1"/>
</dbReference>
<keyword evidence="10 11" id="KW-0472">Membrane</keyword>
<evidence type="ECO:0000313" key="15">
    <source>
        <dbReference type="Proteomes" id="UP000249135"/>
    </source>
</evidence>
<dbReference type="Gene3D" id="1.10.287.130">
    <property type="match status" value="1"/>
</dbReference>
<accession>A0A2W5QFG8</accession>
<dbReference type="GO" id="GO:0005886">
    <property type="term" value="C:plasma membrane"/>
    <property type="evidence" value="ECO:0007669"/>
    <property type="project" value="TreeGrafter"/>
</dbReference>
<dbReference type="SMART" id="SM00388">
    <property type="entry name" value="HisKA"/>
    <property type="match status" value="1"/>
</dbReference>
<dbReference type="InterPro" id="IPR003661">
    <property type="entry name" value="HisK_dim/P_dom"/>
</dbReference>
<dbReference type="CDD" id="cd00075">
    <property type="entry name" value="HATPase"/>
    <property type="match status" value="1"/>
</dbReference>
<keyword evidence="6 11" id="KW-0812">Transmembrane</keyword>
<dbReference type="EC" id="2.7.13.3" evidence="3"/>
<dbReference type="PANTHER" id="PTHR45436:SF15">
    <property type="entry name" value="SENSOR HISTIDINE KINASE CUSS"/>
    <property type="match status" value="1"/>
</dbReference>
<dbReference type="InterPro" id="IPR036097">
    <property type="entry name" value="HisK_dim/P_sf"/>
</dbReference>
<dbReference type="PANTHER" id="PTHR45436">
    <property type="entry name" value="SENSOR HISTIDINE KINASE YKOH"/>
    <property type="match status" value="1"/>
</dbReference>
<evidence type="ECO:0000256" key="5">
    <source>
        <dbReference type="ARBA" id="ARBA00022679"/>
    </source>
</evidence>
<keyword evidence="7 14" id="KW-0418">Kinase</keyword>
<dbReference type="PRINTS" id="PR00344">
    <property type="entry name" value="BCTRLSENSOR"/>
</dbReference>